<dbReference type="Pfam" id="PF03370">
    <property type="entry name" value="CBM_21"/>
    <property type="match status" value="1"/>
</dbReference>
<accession>A0A6J8EHP7</accession>
<dbReference type="AlphaFoldDB" id="A0A6J8EHP7"/>
<dbReference type="EMBL" id="CACVKT020009053">
    <property type="protein sequence ID" value="CAC5419787.1"/>
    <property type="molecule type" value="Genomic_DNA"/>
</dbReference>
<sequence>MQTYEDVQEEINYEEPDFKLFLPRNLSYGEESVLDNYSVSADFVTRRSSTPERSSTFATKTKIVYKIFKDTMSGFRDCVTMNGGADFDEEADDPSLPGKHTFFKEKETSIYSNDSDFCEEGVFVNLNDDLDEDSLNGKSNDSDDCYDDSINSPVDDADNLGEGHQEVQVGNSDLKTMQSSLLCSKAKNIDGKCIPHLKIEDKPFIPEKVLDFGSQKSITELLKEDEPVEYEESEFNFCKSELRKSSSLKSQKTPPGTPSRKKMVRFADAMGLDLEDVRHVLNLEAPPKIPASAMSDLKTGLDEDRQSMGSRYLGACFAQPGAQDDFFQSVMTNKVRLENAVITQMTITGVVRVANIGFHKSVRIRYTTNNWGTFHDISASYVQNSCDGPTDRFSFSIVAPDFLGVHNKLDFAISYTTNGTTYWDSNSGKNYSFECFAKTTPTENEDSWLHFV</sequence>
<dbReference type="GO" id="GO:2001069">
    <property type="term" value="F:glycogen binding"/>
    <property type="evidence" value="ECO:0007669"/>
    <property type="project" value="TreeGrafter"/>
</dbReference>
<keyword evidence="3" id="KW-1185">Reference proteome</keyword>
<dbReference type="PROSITE" id="PS51159">
    <property type="entry name" value="CBM21"/>
    <property type="match status" value="1"/>
</dbReference>
<dbReference type="PANTHER" id="PTHR12307:SF53">
    <property type="entry name" value="PROTEIN PHOSPHATASE 1 REGULATORY SUBUNIT"/>
    <property type="match status" value="1"/>
</dbReference>
<dbReference type="GO" id="GO:0000164">
    <property type="term" value="C:protein phosphatase type 1 complex"/>
    <property type="evidence" value="ECO:0007669"/>
    <property type="project" value="TreeGrafter"/>
</dbReference>
<dbReference type="GO" id="GO:0008157">
    <property type="term" value="F:protein phosphatase 1 binding"/>
    <property type="evidence" value="ECO:0007669"/>
    <property type="project" value="TreeGrafter"/>
</dbReference>
<dbReference type="InterPro" id="IPR038175">
    <property type="entry name" value="CBM21_dom_sf"/>
</dbReference>
<dbReference type="InterPro" id="IPR050782">
    <property type="entry name" value="PP1_regulatory_subunit_3"/>
</dbReference>
<dbReference type="PANTHER" id="PTHR12307">
    <property type="entry name" value="PROTEIN PHOSPHATASE 1 REGULATORY SUBUNIT"/>
    <property type="match status" value="1"/>
</dbReference>
<name>A0A6J8EHP7_MYTCO</name>
<dbReference type="GO" id="GO:0005979">
    <property type="term" value="P:regulation of glycogen biosynthetic process"/>
    <property type="evidence" value="ECO:0007669"/>
    <property type="project" value="TreeGrafter"/>
</dbReference>
<organism evidence="2 3">
    <name type="scientific">Mytilus coruscus</name>
    <name type="common">Sea mussel</name>
    <dbReference type="NCBI Taxonomy" id="42192"/>
    <lineage>
        <taxon>Eukaryota</taxon>
        <taxon>Metazoa</taxon>
        <taxon>Spiralia</taxon>
        <taxon>Lophotrochozoa</taxon>
        <taxon>Mollusca</taxon>
        <taxon>Bivalvia</taxon>
        <taxon>Autobranchia</taxon>
        <taxon>Pteriomorphia</taxon>
        <taxon>Mytilida</taxon>
        <taxon>Mytiloidea</taxon>
        <taxon>Mytilidae</taxon>
        <taxon>Mytilinae</taxon>
        <taxon>Mytilus</taxon>
    </lineage>
</organism>
<dbReference type="OrthoDB" id="8942186at2759"/>
<gene>
    <name evidence="2" type="ORF">MCOR_52082</name>
</gene>
<dbReference type="Proteomes" id="UP000507470">
    <property type="component" value="Unassembled WGS sequence"/>
</dbReference>
<protein>
    <submittedName>
        <fullName evidence="2">PPP1R3</fullName>
    </submittedName>
</protein>
<dbReference type="Gene3D" id="2.60.40.2440">
    <property type="entry name" value="Carbohydrate binding type-21 domain"/>
    <property type="match status" value="1"/>
</dbReference>
<reference evidence="2 3" key="1">
    <citation type="submission" date="2020-06" db="EMBL/GenBank/DDBJ databases">
        <authorList>
            <person name="Li R."/>
            <person name="Bekaert M."/>
        </authorList>
    </citation>
    <scope>NUCLEOTIDE SEQUENCE [LARGE SCALE GENOMIC DNA]</scope>
    <source>
        <strain evidence="3">wild</strain>
    </source>
</reference>
<evidence type="ECO:0000313" key="2">
    <source>
        <dbReference type="EMBL" id="CAC5419787.1"/>
    </source>
</evidence>
<evidence type="ECO:0000313" key="3">
    <source>
        <dbReference type="Proteomes" id="UP000507470"/>
    </source>
</evidence>
<dbReference type="InterPro" id="IPR005036">
    <property type="entry name" value="CBM21_dom"/>
</dbReference>
<evidence type="ECO:0000259" key="1">
    <source>
        <dbReference type="PROSITE" id="PS51159"/>
    </source>
</evidence>
<feature type="domain" description="CBM21" evidence="1">
    <location>
        <begin position="327"/>
        <end position="434"/>
    </location>
</feature>
<proteinExistence type="predicted"/>